<proteinExistence type="inferred from homology"/>
<evidence type="ECO:0000256" key="8">
    <source>
        <dbReference type="ARBA" id="ARBA00023125"/>
    </source>
</evidence>
<reference evidence="15" key="1">
    <citation type="submission" date="2023-01" db="EMBL/GenBank/DDBJ databases">
        <title>Key to firefly adult light organ development and bioluminescence: homeobox transcription factors regulate luciferase expression and transportation to peroxisome.</title>
        <authorList>
            <person name="Fu X."/>
        </authorList>
    </citation>
    <scope>NUCLEOTIDE SEQUENCE [LARGE SCALE GENOMIC DNA]</scope>
</reference>
<dbReference type="InterPro" id="IPR038441">
    <property type="entry name" value="THAP_Znf_sf"/>
</dbReference>
<keyword evidence="10" id="KW-0539">Nucleus</keyword>
<gene>
    <name evidence="14" type="ORF">RN001_001115</name>
</gene>
<dbReference type="GO" id="GO:0043565">
    <property type="term" value="F:sequence-specific DNA binding"/>
    <property type="evidence" value="ECO:0007669"/>
    <property type="project" value="InterPro"/>
</dbReference>
<dbReference type="PANTHER" id="PTHR46600:SF1">
    <property type="entry name" value="THAP DOMAIN-CONTAINING PROTEIN 1"/>
    <property type="match status" value="1"/>
</dbReference>
<dbReference type="Gene3D" id="6.20.210.20">
    <property type="entry name" value="THAP domain"/>
    <property type="match status" value="1"/>
</dbReference>
<evidence type="ECO:0000256" key="4">
    <source>
        <dbReference type="ARBA" id="ARBA00022771"/>
    </source>
</evidence>
<accession>A0AAN7PFQ4</accession>
<evidence type="ECO:0000313" key="15">
    <source>
        <dbReference type="Proteomes" id="UP001353858"/>
    </source>
</evidence>
<keyword evidence="6" id="KW-0805">Transcription regulation</keyword>
<keyword evidence="7" id="KW-0175">Coiled coil</keyword>
<evidence type="ECO:0000256" key="7">
    <source>
        <dbReference type="ARBA" id="ARBA00023054"/>
    </source>
</evidence>
<keyword evidence="9" id="KW-0804">Transcription</keyword>
<evidence type="ECO:0000256" key="10">
    <source>
        <dbReference type="ARBA" id="ARBA00023242"/>
    </source>
</evidence>
<keyword evidence="3" id="KW-0479">Metal-binding</keyword>
<evidence type="ECO:0000256" key="12">
    <source>
        <dbReference type="PROSITE-ProRule" id="PRU00309"/>
    </source>
</evidence>
<dbReference type="Proteomes" id="UP001353858">
    <property type="component" value="Unassembled WGS sequence"/>
</dbReference>
<protein>
    <recommendedName>
        <fullName evidence="13">THAP-type domain-containing protein</fullName>
    </recommendedName>
</protein>
<keyword evidence="8 12" id="KW-0238">DNA-binding</keyword>
<keyword evidence="4 12" id="KW-0863">Zinc-finger</keyword>
<evidence type="ECO:0000313" key="14">
    <source>
        <dbReference type="EMBL" id="KAK4884844.1"/>
    </source>
</evidence>
<sequence>MDSKNRKCNVNCCVYICHSRKDREINLSFHRFPKARSEKVDRLKAWELKLLMGKRPTSCLRVCSIHFIENDFILPGTECKNRKSSRVRSGSVNGFGDLTSLWRSLENTEVLEDIFYP</sequence>
<name>A0AAN7PFQ4_9COLE</name>
<dbReference type="InterPro" id="IPR006612">
    <property type="entry name" value="THAP_Znf"/>
</dbReference>
<evidence type="ECO:0000256" key="1">
    <source>
        <dbReference type="ARBA" id="ARBA00004642"/>
    </source>
</evidence>
<evidence type="ECO:0000256" key="6">
    <source>
        <dbReference type="ARBA" id="ARBA00023015"/>
    </source>
</evidence>
<evidence type="ECO:0000256" key="3">
    <source>
        <dbReference type="ARBA" id="ARBA00022723"/>
    </source>
</evidence>
<evidence type="ECO:0000256" key="5">
    <source>
        <dbReference type="ARBA" id="ARBA00022833"/>
    </source>
</evidence>
<keyword evidence="11" id="KW-0131">Cell cycle</keyword>
<keyword evidence="5" id="KW-0862">Zinc</keyword>
<comment type="subcellular location">
    <subcellularLocation>
        <location evidence="1">Nucleus</location>
        <location evidence="1">Nucleoplasm</location>
    </subcellularLocation>
</comment>
<evidence type="ECO:0000256" key="2">
    <source>
        <dbReference type="ARBA" id="ARBA00006177"/>
    </source>
</evidence>
<organism evidence="14 15">
    <name type="scientific">Aquatica leii</name>
    <dbReference type="NCBI Taxonomy" id="1421715"/>
    <lineage>
        <taxon>Eukaryota</taxon>
        <taxon>Metazoa</taxon>
        <taxon>Ecdysozoa</taxon>
        <taxon>Arthropoda</taxon>
        <taxon>Hexapoda</taxon>
        <taxon>Insecta</taxon>
        <taxon>Pterygota</taxon>
        <taxon>Neoptera</taxon>
        <taxon>Endopterygota</taxon>
        <taxon>Coleoptera</taxon>
        <taxon>Polyphaga</taxon>
        <taxon>Elateriformia</taxon>
        <taxon>Elateroidea</taxon>
        <taxon>Lampyridae</taxon>
        <taxon>Luciolinae</taxon>
        <taxon>Aquatica</taxon>
    </lineage>
</organism>
<dbReference type="SUPFAM" id="SSF57716">
    <property type="entry name" value="Glucocorticoid receptor-like (DNA-binding domain)"/>
    <property type="match status" value="1"/>
</dbReference>
<dbReference type="EMBL" id="JARPUR010000001">
    <property type="protein sequence ID" value="KAK4884844.1"/>
    <property type="molecule type" value="Genomic_DNA"/>
</dbReference>
<dbReference type="PANTHER" id="PTHR46600">
    <property type="entry name" value="THAP DOMAIN-CONTAINING"/>
    <property type="match status" value="1"/>
</dbReference>
<evidence type="ECO:0000259" key="13">
    <source>
        <dbReference type="PROSITE" id="PS50950"/>
    </source>
</evidence>
<comment type="caution">
    <text evidence="14">The sequence shown here is derived from an EMBL/GenBank/DDBJ whole genome shotgun (WGS) entry which is preliminary data.</text>
</comment>
<comment type="similarity">
    <text evidence="2">Belongs to the THAP1 family.</text>
</comment>
<evidence type="ECO:0000256" key="11">
    <source>
        <dbReference type="ARBA" id="ARBA00023306"/>
    </source>
</evidence>
<evidence type="ECO:0000256" key="9">
    <source>
        <dbReference type="ARBA" id="ARBA00023163"/>
    </source>
</evidence>
<feature type="domain" description="THAP-type" evidence="13">
    <location>
        <begin position="1"/>
        <end position="96"/>
    </location>
</feature>
<dbReference type="PROSITE" id="PS50950">
    <property type="entry name" value="ZF_THAP"/>
    <property type="match status" value="1"/>
</dbReference>
<dbReference type="InterPro" id="IPR026516">
    <property type="entry name" value="THAP1/10"/>
</dbReference>
<dbReference type="AlphaFoldDB" id="A0AAN7PFQ4"/>
<dbReference type="Pfam" id="PF05485">
    <property type="entry name" value="THAP"/>
    <property type="match status" value="1"/>
</dbReference>
<dbReference type="GO" id="GO:0008270">
    <property type="term" value="F:zinc ion binding"/>
    <property type="evidence" value="ECO:0007669"/>
    <property type="project" value="UniProtKB-KW"/>
</dbReference>
<keyword evidence="15" id="KW-1185">Reference proteome</keyword>
<dbReference type="GO" id="GO:0005654">
    <property type="term" value="C:nucleoplasm"/>
    <property type="evidence" value="ECO:0007669"/>
    <property type="project" value="UniProtKB-SubCell"/>
</dbReference>